<evidence type="ECO:0000256" key="4">
    <source>
        <dbReference type="ARBA" id="ARBA00022827"/>
    </source>
</evidence>
<dbReference type="Gene3D" id="3.50.50.60">
    <property type="entry name" value="FAD/NAD(P)-binding domain"/>
    <property type="match status" value="1"/>
</dbReference>
<dbReference type="GO" id="GO:0050660">
    <property type="term" value="F:flavin adenine dinucleotide binding"/>
    <property type="evidence" value="ECO:0007669"/>
    <property type="project" value="InterPro"/>
</dbReference>
<evidence type="ECO:0000256" key="5">
    <source>
        <dbReference type="PIRSR" id="PIRSR000137-2"/>
    </source>
</evidence>
<comment type="cofactor">
    <cofactor evidence="1 5">
        <name>FAD</name>
        <dbReference type="ChEBI" id="CHEBI:57692"/>
    </cofactor>
</comment>
<dbReference type="GO" id="GO:0016614">
    <property type="term" value="F:oxidoreductase activity, acting on CH-OH group of donors"/>
    <property type="evidence" value="ECO:0007669"/>
    <property type="project" value="InterPro"/>
</dbReference>
<reference evidence="10 11" key="1">
    <citation type="submission" date="2019-02" db="EMBL/GenBank/DDBJ databases">
        <title>Draft Genome Sequences of Six Type Strains of the Genus Massilia.</title>
        <authorList>
            <person name="Miess H."/>
            <person name="Frediansyhah A."/>
            <person name="Gross H."/>
        </authorList>
    </citation>
    <scope>NUCLEOTIDE SEQUENCE [LARGE SCALE GENOMIC DNA]</scope>
    <source>
        <strain evidence="10 11">DSM 17473</strain>
    </source>
</reference>
<protein>
    <submittedName>
        <fullName evidence="10">GMC family oxidoreductase</fullName>
    </submittedName>
</protein>
<feature type="binding site" evidence="5">
    <location>
        <begin position="474"/>
        <end position="475"/>
    </location>
    <ligand>
        <name>FAD</name>
        <dbReference type="ChEBI" id="CHEBI:57692"/>
    </ligand>
</feature>
<evidence type="ECO:0000256" key="7">
    <source>
        <dbReference type="SAM" id="MobiDB-lite"/>
    </source>
</evidence>
<dbReference type="Pfam" id="PF00732">
    <property type="entry name" value="GMC_oxred_N"/>
    <property type="match status" value="1"/>
</dbReference>
<feature type="binding site" evidence="5">
    <location>
        <position position="473"/>
    </location>
    <ligand>
        <name>substrate</name>
    </ligand>
</feature>
<feature type="binding site" evidence="5">
    <location>
        <position position="365"/>
    </location>
    <ligand>
        <name>substrate</name>
    </ligand>
</feature>
<gene>
    <name evidence="10" type="ORF">EWM63_25280</name>
</gene>
<keyword evidence="4 5" id="KW-0274">FAD</keyword>
<evidence type="ECO:0000256" key="1">
    <source>
        <dbReference type="ARBA" id="ARBA00001974"/>
    </source>
</evidence>
<dbReference type="PROSITE" id="PS00623">
    <property type="entry name" value="GMC_OXRED_1"/>
    <property type="match status" value="1"/>
</dbReference>
<feature type="binding site" evidence="5">
    <location>
        <position position="250"/>
    </location>
    <ligand>
        <name>FAD</name>
        <dbReference type="ChEBI" id="CHEBI:57692"/>
    </ligand>
</feature>
<evidence type="ECO:0000259" key="8">
    <source>
        <dbReference type="PROSITE" id="PS00623"/>
    </source>
</evidence>
<dbReference type="InterPro" id="IPR007867">
    <property type="entry name" value="GMC_OxRtase_C"/>
</dbReference>
<feature type="binding site" evidence="5">
    <location>
        <position position="110"/>
    </location>
    <ligand>
        <name>FAD</name>
        <dbReference type="ChEBI" id="CHEBI:57692"/>
    </ligand>
</feature>
<proteinExistence type="inferred from homology"/>
<evidence type="ECO:0000256" key="6">
    <source>
        <dbReference type="RuleBase" id="RU003968"/>
    </source>
</evidence>
<organism evidence="10 11">
    <name type="scientific">Pseudoduganella lutea</name>
    <dbReference type="NCBI Taxonomy" id="321985"/>
    <lineage>
        <taxon>Bacteria</taxon>
        <taxon>Pseudomonadati</taxon>
        <taxon>Pseudomonadota</taxon>
        <taxon>Betaproteobacteria</taxon>
        <taxon>Burkholderiales</taxon>
        <taxon>Oxalobacteraceae</taxon>
        <taxon>Telluria group</taxon>
        <taxon>Pseudoduganella</taxon>
    </lineage>
</organism>
<dbReference type="SUPFAM" id="SSF51905">
    <property type="entry name" value="FAD/NAD(P)-binding domain"/>
    <property type="match status" value="1"/>
</dbReference>
<evidence type="ECO:0000256" key="3">
    <source>
        <dbReference type="ARBA" id="ARBA00022630"/>
    </source>
</evidence>
<dbReference type="RefSeq" id="WP_130188996.1">
    <property type="nucleotide sequence ID" value="NZ_CP035913.1"/>
</dbReference>
<dbReference type="OrthoDB" id="9785276at2"/>
<keyword evidence="11" id="KW-1185">Reference proteome</keyword>
<dbReference type="PANTHER" id="PTHR11552:SF147">
    <property type="entry name" value="CHOLINE DEHYDROGENASE, MITOCHONDRIAL"/>
    <property type="match status" value="1"/>
</dbReference>
<dbReference type="EMBL" id="CP035913">
    <property type="protein sequence ID" value="QBE65887.1"/>
    <property type="molecule type" value="Genomic_DNA"/>
</dbReference>
<dbReference type="PANTHER" id="PTHR11552">
    <property type="entry name" value="GLUCOSE-METHANOL-CHOLINE GMC OXIDOREDUCTASE"/>
    <property type="match status" value="1"/>
</dbReference>
<dbReference type="Gene3D" id="3.30.560.10">
    <property type="entry name" value="Glucose Oxidase, domain 3"/>
    <property type="match status" value="1"/>
</dbReference>
<sequence length="539" mass="57765">MTTATTNTSDHEFAEGVRANQDHLSTSQNTRFDFIVCGAGSAGSVVAARLAENPEVRVLLLEAGGSDEVDSVMEPAQWPLNLGSERDWGFMAEPNAHLGGRAIPMNMGKVLGGGSSINVMLWARGHRADWNHFAAESGDAAWSYESVLNIYRRIEDWHGPADPDYRGKGGPVYVAPAHDPKPTATLMLEAARSLGVPTFDSPNGAMMEGNGGAAINDLRIRDGKRLSIFRSYTWPRMAQPNLTVLTGALVSKLTFDGNRVTGVDVLHGGRLRSFSAAREVVLSLGAVNTPKVLMQSGIGPEQELKRHGIAVRQHLPGVGQNHQDHVSFGCIWEYAEPQEVGNGGSEATLYWKSDAALDAPDMLHCQVEFPVPSAENAARGTPQHGWTMFAGLAHPKSRGQLLLSGPDAGDAMIIRANTLSDPDDLRAALASVQMCRDLGNADAFRGLVTGESMPGNLGREDMEQYLRQGAVTYWHQSCTAKMGRDAMSVVDGKLAVYGIAGLRIADASIMPRITTGNTMAPCVVIGERAADVIKAQYGI</sequence>
<dbReference type="AlphaFoldDB" id="A0A4P6L366"/>
<dbReference type="Proteomes" id="UP000290637">
    <property type="component" value="Chromosome"/>
</dbReference>
<dbReference type="KEGG" id="plue:EWM63_25280"/>
<evidence type="ECO:0000259" key="9">
    <source>
        <dbReference type="PROSITE" id="PS00624"/>
    </source>
</evidence>
<comment type="similarity">
    <text evidence="2 6">Belongs to the GMC oxidoreductase family.</text>
</comment>
<dbReference type="SUPFAM" id="SSF54373">
    <property type="entry name" value="FAD-linked reductases, C-terminal domain"/>
    <property type="match status" value="1"/>
</dbReference>
<dbReference type="Pfam" id="PF05199">
    <property type="entry name" value="GMC_oxred_C"/>
    <property type="match status" value="1"/>
</dbReference>
<dbReference type="InterPro" id="IPR036188">
    <property type="entry name" value="FAD/NAD-bd_sf"/>
</dbReference>
<feature type="domain" description="Glucose-methanol-choline oxidoreductase N-terminal" evidence="8">
    <location>
        <begin position="108"/>
        <end position="131"/>
    </location>
</feature>
<evidence type="ECO:0000313" key="10">
    <source>
        <dbReference type="EMBL" id="QBE65887.1"/>
    </source>
</evidence>
<dbReference type="InterPro" id="IPR012132">
    <property type="entry name" value="GMC_OxRdtase"/>
</dbReference>
<evidence type="ECO:0000256" key="2">
    <source>
        <dbReference type="ARBA" id="ARBA00010790"/>
    </source>
</evidence>
<dbReference type="PROSITE" id="PS00624">
    <property type="entry name" value="GMC_OXRED_2"/>
    <property type="match status" value="1"/>
</dbReference>
<feature type="domain" description="Glucose-methanol-choline oxidoreductase N-terminal" evidence="9">
    <location>
        <begin position="285"/>
        <end position="299"/>
    </location>
</feature>
<accession>A0A4P6L366</accession>
<dbReference type="PIRSF" id="PIRSF000137">
    <property type="entry name" value="Alcohol_oxidase"/>
    <property type="match status" value="1"/>
</dbReference>
<evidence type="ECO:0000313" key="11">
    <source>
        <dbReference type="Proteomes" id="UP000290637"/>
    </source>
</evidence>
<dbReference type="InterPro" id="IPR000172">
    <property type="entry name" value="GMC_OxRdtase_N"/>
</dbReference>
<feature type="region of interest" description="Disordered" evidence="7">
    <location>
        <begin position="1"/>
        <end position="22"/>
    </location>
</feature>
<name>A0A4P6L366_9BURK</name>
<keyword evidence="3 6" id="KW-0285">Flavoprotein</keyword>